<dbReference type="AlphaFoldDB" id="A0ABD0WE88"/>
<gene>
    <name evidence="2" type="ORF">UPYG_G00263580</name>
</gene>
<protein>
    <submittedName>
        <fullName evidence="2">Uncharacterized protein</fullName>
    </submittedName>
</protein>
<feature type="compositionally biased region" description="Polar residues" evidence="1">
    <location>
        <begin position="1"/>
        <end position="10"/>
    </location>
</feature>
<feature type="compositionally biased region" description="Basic residues" evidence="1">
    <location>
        <begin position="37"/>
        <end position="49"/>
    </location>
</feature>
<proteinExistence type="predicted"/>
<evidence type="ECO:0000256" key="1">
    <source>
        <dbReference type="SAM" id="MobiDB-lite"/>
    </source>
</evidence>
<evidence type="ECO:0000313" key="2">
    <source>
        <dbReference type="EMBL" id="KAL0968193.1"/>
    </source>
</evidence>
<name>A0ABD0WE88_UMBPY</name>
<sequence length="211" mass="23995">MCGSTITTRSILAKRTKASTKRSYSPRHSTPHQPSRSSHRWSHTSRRGNQHREGSDLFPLDNGKFQRRVLSLLADIREKMSQVGHNYEPPDSQFHLEKMNSRRELKNLKWPLADEVKKNMMMSRLVKIGGAVLEDCVKNMMKRVLTNRMMAMMNMDGTGPKKAFGKTRPALSNHNWCCTAVQPSTIRGKELSPVCSQQIWGYGTPKGSDSH</sequence>
<comment type="caution">
    <text evidence="2">The sequence shown here is derived from an EMBL/GenBank/DDBJ whole genome shotgun (WGS) entry which is preliminary data.</text>
</comment>
<dbReference type="EMBL" id="JAGEUA010000008">
    <property type="protein sequence ID" value="KAL0968193.1"/>
    <property type="molecule type" value="Genomic_DNA"/>
</dbReference>
<feature type="region of interest" description="Disordered" evidence="1">
    <location>
        <begin position="1"/>
        <end position="60"/>
    </location>
</feature>
<feature type="compositionally biased region" description="Polar residues" evidence="1">
    <location>
        <begin position="21"/>
        <end position="34"/>
    </location>
</feature>
<dbReference type="Proteomes" id="UP001557470">
    <property type="component" value="Unassembled WGS sequence"/>
</dbReference>
<reference evidence="2 3" key="1">
    <citation type="submission" date="2024-06" db="EMBL/GenBank/DDBJ databases">
        <authorList>
            <person name="Pan Q."/>
            <person name="Wen M."/>
            <person name="Jouanno E."/>
            <person name="Zahm M."/>
            <person name="Klopp C."/>
            <person name="Cabau C."/>
            <person name="Louis A."/>
            <person name="Berthelot C."/>
            <person name="Parey E."/>
            <person name="Roest Crollius H."/>
            <person name="Montfort J."/>
            <person name="Robinson-Rechavi M."/>
            <person name="Bouchez O."/>
            <person name="Lampietro C."/>
            <person name="Lopez Roques C."/>
            <person name="Donnadieu C."/>
            <person name="Postlethwait J."/>
            <person name="Bobe J."/>
            <person name="Verreycken H."/>
            <person name="Guiguen Y."/>
        </authorList>
    </citation>
    <scope>NUCLEOTIDE SEQUENCE [LARGE SCALE GENOMIC DNA]</scope>
    <source>
        <strain evidence="2">Up_M1</strain>
        <tissue evidence="2">Testis</tissue>
    </source>
</reference>
<accession>A0ABD0WE88</accession>
<keyword evidence="3" id="KW-1185">Reference proteome</keyword>
<organism evidence="2 3">
    <name type="scientific">Umbra pygmaea</name>
    <name type="common">Eastern mudminnow</name>
    <dbReference type="NCBI Taxonomy" id="75934"/>
    <lineage>
        <taxon>Eukaryota</taxon>
        <taxon>Metazoa</taxon>
        <taxon>Chordata</taxon>
        <taxon>Craniata</taxon>
        <taxon>Vertebrata</taxon>
        <taxon>Euteleostomi</taxon>
        <taxon>Actinopterygii</taxon>
        <taxon>Neopterygii</taxon>
        <taxon>Teleostei</taxon>
        <taxon>Protacanthopterygii</taxon>
        <taxon>Esociformes</taxon>
        <taxon>Umbridae</taxon>
        <taxon>Umbra</taxon>
    </lineage>
</organism>
<evidence type="ECO:0000313" key="3">
    <source>
        <dbReference type="Proteomes" id="UP001557470"/>
    </source>
</evidence>